<evidence type="ECO:0000256" key="2">
    <source>
        <dbReference type="ARBA" id="ARBA00022692"/>
    </source>
</evidence>
<evidence type="ECO:0000259" key="7">
    <source>
        <dbReference type="PROSITE" id="PS50801"/>
    </source>
</evidence>
<dbReference type="Proteomes" id="UP001302494">
    <property type="component" value="Chromosome"/>
</dbReference>
<dbReference type="SUPFAM" id="SSF52091">
    <property type="entry name" value="SpoIIaa-like"/>
    <property type="match status" value="1"/>
</dbReference>
<dbReference type="Pfam" id="PF00916">
    <property type="entry name" value="Sulfate_transp"/>
    <property type="match status" value="1"/>
</dbReference>
<gene>
    <name evidence="8" type="ORF">PQG83_16865</name>
</gene>
<dbReference type="PROSITE" id="PS50801">
    <property type="entry name" value="STAS"/>
    <property type="match status" value="1"/>
</dbReference>
<feature type="transmembrane region" description="Helical" evidence="6">
    <location>
        <begin position="336"/>
        <end position="355"/>
    </location>
</feature>
<keyword evidence="3 6" id="KW-1133">Transmembrane helix</keyword>
<dbReference type="RefSeq" id="WP_312743523.1">
    <property type="nucleotide sequence ID" value="NZ_CP116968.1"/>
</dbReference>
<keyword evidence="9" id="KW-1185">Reference proteome</keyword>
<dbReference type="AlphaFoldDB" id="A0AA96JVU1"/>
<reference evidence="8 9" key="1">
    <citation type="submission" date="2023-01" db="EMBL/GenBank/DDBJ databases">
        <title>Cultivation and genomic characterization of new, ubiquitous marine nitrite-oxidizing bacteria from the Nitrospirales.</title>
        <authorList>
            <person name="Mueller A.J."/>
            <person name="Daebeler A."/>
            <person name="Herbold C.W."/>
            <person name="Kirkegaard R.H."/>
            <person name="Daims H."/>
        </authorList>
    </citation>
    <scope>NUCLEOTIDE SEQUENCE [LARGE SCALE GENOMIC DNA]</scope>
    <source>
        <strain evidence="8 9">DK</strain>
    </source>
</reference>
<feature type="transmembrane region" description="Helical" evidence="6">
    <location>
        <begin position="194"/>
        <end position="214"/>
    </location>
</feature>
<dbReference type="KEGG" id="nneo:PQG83_16865"/>
<evidence type="ECO:0000256" key="3">
    <source>
        <dbReference type="ARBA" id="ARBA00022989"/>
    </source>
</evidence>
<keyword evidence="4 6" id="KW-0472">Membrane</keyword>
<feature type="transmembrane region" description="Helical" evidence="6">
    <location>
        <begin position="367"/>
        <end position="397"/>
    </location>
</feature>
<organism evidence="8 9">
    <name type="scientific">Candidatus Nitrospira neomarina</name>
    <dbReference type="NCBI Taxonomy" id="3020899"/>
    <lineage>
        <taxon>Bacteria</taxon>
        <taxon>Pseudomonadati</taxon>
        <taxon>Nitrospirota</taxon>
        <taxon>Nitrospiria</taxon>
        <taxon>Nitrospirales</taxon>
        <taxon>Nitrospiraceae</taxon>
        <taxon>Nitrospira</taxon>
    </lineage>
</organism>
<dbReference type="InterPro" id="IPR002645">
    <property type="entry name" value="STAS_dom"/>
</dbReference>
<protein>
    <submittedName>
        <fullName evidence="8">SulP family inorganic anion transporter</fullName>
    </submittedName>
</protein>
<feature type="region of interest" description="Disordered" evidence="5">
    <location>
        <begin position="540"/>
        <end position="567"/>
    </location>
</feature>
<feature type="transmembrane region" description="Helical" evidence="6">
    <location>
        <begin position="165"/>
        <end position="182"/>
    </location>
</feature>
<feature type="transmembrane region" description="Helical" evidence="6">
    <location>
        <begin position="234"/>
        <end position="254"/>
    </location>
</feature>
<sequence length="567" mass="59042">MGLVHGLHFNNLRGDIYGGMVAAVVALPLALAFGVASGLGAIAGLYGAIFVGFFAALFGGTPAQVSGPTGPMTVVMAGIVTIFAGNPGLALMAVILGGAFQILLGISRVGQYIALVPYPVVSGFMSGIGCIILILQLGPLVGHASSPEGVVTTLKSIPGFYGNPVWDAALAGVLVLVIMYLTPGRIAKVAPPSLLALLVVTPLAYAFLPDAPTIGEVPRGFPAPLMPTFTWDTLQIVLESAAILAVLGAIDSLLTSLVCDNMTRTQHDPDRELIGQGIGNMVAGLFGGLPGAGATMRSVANIRTGGRTPISGVFHSIILLAVLLGLGPLAEKIPLAVLGGILFKVGIDIIDWRFLRHILQAPRIDVVIMTVVLLTTVLVDLITAVAVGMVFASLFFVKRMADLELANLHIVTNPTPSTPLLPEEAIILEQANGKILLIHVDGPMSFGSAKTMVRRLETVPGFNTFSSVVLDLSKVPAIDGTAALAVEDMLNIVKAHHQHLFFVGMQPHVTKALDGLGVLVQIRPGHRFASRLEALQKASLVEGASSQDPSRPSAPNKNLPATPSEQA</sequence>
<feature type="transmembrane region" description="Helical" evidence="6">
    <location>
        <begin position="43"/>
        <end position="63"/>
    </location>
</feature>
<dbReference type="EMBL" id="CP116968">
    <property type="protein sequence ID" value="WNM61410.1"/>
    <property type="molecule type" value="Genomic_DNA"/>
</dbReference>
<dbReference type="GO" id="GO:0016020">
    <property type="term" value="C:membrane"/>
    <property type="evidence" value="ECO:0007669"/>
    <property type="project" value="UniProtKB-SubCell"/>
</dbReference>
<feature type="domain" description="STAS" evidence="7">
    <location>
        <begin position="435"/>
        <end position="538"/>
    </location>
</feature>
<feature type="transmembrane region" description="Helical" evidence="6">
    <location>
        <begin position="312"/>
        <end position="330"/>
    </location>
</feature>
<feature type="transmembrane region" description="Helical" evidence="6">
    <location>
        <begin position="16"/>
        <end position="36"/>
    </location>
</feature>
<feature type="compositionally biased region" description="Polar residues" evidence="5">
    <location>
        <begin position="544"/>
        <end position="567"/>
    </location>
</feature>
<feature type="transmembrane region" description="Helical" evidence="6">
    <location>
        <begin position="112"/>
        <end position="135"/>
    </location>
</feature>
<evidence type="ECO:0000313" key="9">
    <source>
        <dbReference type="Proteomes" id="UP001302494"/>
    </source>
</evidence>
<dbReference type="GO" id="GO:0055085">
    <property type="term" value="P:transmembrane transport"/>
    <property type="evidence" value="ECO:0007669"/>
    <property type="project" value="InterPro"/>
</dbReference>
<accession>A0AA96JVU1</accession>
<evidence type="ECO:0000256" key="4">
    <source>
        <dbReference type="ARBA" id="ARBA00023136"/>
    </source>
</evidence>
<evidence type="ECO:0000256" key="6">
    <source>
        <dbReference type="SAM" id="Phobius"/>
    </source>
</evidence>
<proteinExistence type="predicted"/>
<dbReference type="PANTHER" id="PTHR11814">
    <property type="entry name" value="SULFATE TRANSPORTER"/>
    <property type="match status" value="1"/>
</dbReference>
<comment type="subcellular location">
    <subcellularLocation>
        <location evidence="1">Membrane</location>
        <topology evidence="1">Multi-pass membrane protein</topology>
    </subcellularLocation>
</comment>
<keyword evidence="2 6" id="KW-0812">Transmembrane</keyword>
<evidence type="ECO:0000313" key="8">
    <source>
        <dbReference type="EMBL" id="WNM61410.1"/>
    </source>
</evidence>
<name>A0AA96JVU1_9BACT</name>
<evidence type="ECO:0000256" key="1">
    <source>
        <dbReference type="ARBA" id="ARBA00004141"/>
    </source>
</evidence>
<dbReference type="InterPro" id="IPR036513">
    <property type="entry name" value="STAS_dom_sf"/>
</dbReference>
<feature type="transmembrane region" description="Helical" evidence="6">
    <location>
        <begin position="75"/>
        <end position="100"/>
    </location>
</feature>
<dbReference type="InterPro" id="IPR001902">
    <property type="entry name" value="SLC26A/SulP_fam"/>
</dbReference>
<dbReference type="Gene3D" id="3.30.750.24">
    <property type="entry name" value="STAS domain"/>
    <property type="match status" value="1"/>
</dbReference>
<dbReference type="InterPro" id="IPR011547">
    <property type="entry name" value="SLC26A/SulP_dom"/>
</dbReference>
<evidence type="ECO:0000256" key="5">
    <source>
        <dbReference type="SAM" id="MobiDB-lite"/>
    </source>
</evidence>
<dbReference type="Pfam" id="PF01740">
    <property type="entry name" value="STAS"/>
    <property type="match status" value="1"/>
</dbReference>
<dbReference type="CDD" id="cd07042">
    <property type="entry name" value="STAS_SulP_like_sulfate_transporter"/>
    <property type="match status" value="1"/>
</dbReference>